<evidence type="ECO:0000256" key="2">
    <source>
        <dbReference type="ARBA" id="ARBA00023002"/>
    </source>
</evidence>
<organism evidence="4 5">
    <name type="scientific">Colletotrichum sojae</name>
    <dbReference type="NCBI Taxonomy" id="2175907"/>
    <lineage>
        <taxon>Eukaryota</taxon>
        <taxon>Fungi</taxon>
        <taxon>Dikarya</taxon>
        <taxon>Ascomycota</taxon>
        <taxon>Pezizomycotina</taxon>
        <taxon>Sordariomycetes</taxon>
        <taxon>Hypocreomycetidae</taxon>
        <taxon>Glomerellales</taxon>
        <taxon>Glomerellaceae</taxon>
        <taxon>Colletotrichum</taxon>
        <taxon>Colletotrichum orchidearum species complex</taxon>
    </lineage>
</organism>
<protein>
    <submittedName>
        <fullName evidence="4">Isoflavone reductase family protein</fullName>
    </submittedName>
</protein>
<dbReference type="InterPro" id="IPR036291">
    <property type="entry name" value="NAD(P)-bd_dom_sf"/>
</dbReference>
<dbReference type="Pfam" id="PF05368">
    <property type="entry name" value="NmrA"/>
    <property type="match status" value="1"/>
</dbReference>
<dbReference type="Gene3D" id="3.90.25.10">
    <property type="entry name" value="UDP-galactose 4-epimerase, domain 1"/>
    <property type="match status" value="1"/>
</dbReference>
<dbReference type="Proteomes" id="UP000652219">
    <property type="component" value="Unassembled WGS sequence"/>
</dbReference>
<dbReference type="Gene3D" id="3.40.50.720">
    <property type="entry name" value="NAD(P)-binding Rossmann-like Domain"/>
    <property type="match status" value="1"/>
</dbReference>
<proteinExistence type="predicted"/>
<dbReference type="SUPFAM" id="SSF51735">
    <property type="entry name" value="NAD(P)-binding Rossmann-fold domains"/>
    <property type="match status" value="1"/>
</dbReference>
<dbReference type="PANTHER" id="PTHR47706">
    <property type="entry name" value="NMRA-LIKE FAMILY PROTEIN"/>
    <property type="match status" value="1"/>
</dbReference>
<comment type="caution">
    <text evidence="4">The sequence shown here is derived from an EMBL/GenBank/DDBJ whole genome shotgun (WGS) entry which is preliminary data.</text>
</comment>
<evidence type="ECO:0000313" key="4">
    <source>
        <dbReference type="EMBL" id="KAF6794639.1"/>
    </source>
</evidence>
<dbReference type="AlphaFoldDB" id="A0A8H6IS18"/>
<sequence length="341" mass="38036">MKVAIVGATGETGSSIVNGLLASTVPNPRQQEVTALIRPSSLQKPEVRELEARGIEVVACDLTGPEDELVKKLTGIDVVISPIVVEHLFDQIPLANAAKKAGVKRFVPSFFATVMPPRGMMWFHDQKEDVVNHIQTIFLPYTIINVGWWYQITLPRLPSGRIDAVSSPFDNWIAGDGNVKSALTDLRDVGKYVARIIADPRTINKRVFAYTELRSQNEVYDLIENLSGEKLQREYVRAKPWKSADDIEADIVKAKDDTVNPHKLSILQYRKSWGLRGDNTPEYARYLGYLIGKELYPDLEGKPFEEFCKEALDGKLGPIFAKKIREATEAAQQKAASEGKA</sequence>
<name>A0A8H6IS18_9PEZI</name>
<dbReference type="GO" id="GO:0016491">
    <property type="term" value="F:oxidoreductase activity"/>
    <property type="evidence" value="ECO:0007669"/>
    <property type="project" value="UniProtKB-KW"/>
</dbReference>
<gene>
    <name evidence="4" type="ORF">CSOJ01_13631</name>
</gene>
<reference evidence="4 5" key="1">
    <citation type="journal article" date="2020" name="Phytopathology">
        <title>Genome Sequence Resources of Colletotrichum truncatum, C. plurivorum, C. musicola, and C. sojae: Four Species Pathogenic to Soybean (Glycine max).</title>
        <authorList>
            <person name="Rogerio F."/>
            <person name="Boufleur T.R."/>
            <person name="Ciampi-Guillardi M."/>
            <person name="Sukno S.A."/>
            <person name="Thon M.R."/>
            <person name="Massola Junior N.S."/>
            <person name="Baroncelli R."/>
        </authorList>
    </citation>
    <scope>NUCLEOTIDE SEQUENCE [LARGE SCALE GENOMIC DNA]</scope>
    <source>
        <strain evidence="4 5">LFN0009</strain>
    </source>
</reference>
<dbReference type="InterPro" id="IPR008030">
    <property type="entry name" value="NmrA-like"/>
</dbReference>
<keyword evidence="1" id="KW-0521">NADP</keyword>
<dbReference type="InterPro" id="IPR051609">
    <property type="entry name" value="NmrA/Isoflavone_reductase-like"/>
</dbReference>
<keyword evidence="2" id="KW-0560">Oxidoreductase</keyword>
<dbReference type="EMBL" id="WIGN01000405">
    <property type="protein sequence ID" value="KAF6794639.1"/>
    <property type="molecule type" value="Genomic_DNA"/>
</dbReference>
<dbReference type="PANTHER" id="PTHR47706:SF9">
    <property type="entry name" value="NMRA-LIKE DOMAIN-CONTAINING PROTEIN-RELATED"/>
    <property type="match status" value="1"/>
</dbReference>
<evidence type="ECO:0000259" key="3">
    <source>
        <dbReference type="Pfam" id="PF05368"/>
    </source>
</evidence>
<keyword evidence="5" id="KW-1185">Reference proteome</keyword>
<feature type="domain" description="NmrA-like" evidence="3">
    <location>
        <begin position="2"/>
        <end position="243"/>
    </location>
</feature>
<dbReference type="CDD" id="cd05259">
    <property type="entry name" value="PCBER_SDR_a"/>
    <property type="match status" value="1"/>
</dbReference>
<dbReference type="InterPro" id="IPR045312">
    <property type="entry name" value="PCBER-like"/>
</dbReference>
<evidence type="ECO:0000256" key="1">
    <source>
        <dbReference type="ARBA" id="ARBA00022857"/>
    </source>
</evidence>
<evidence type="ECO:0000313" key="5">
    <source>
        <dbReference type="Proteomes" id="UP000652219"/>
    </source>
</evidence>
<accession>A0A8H6IS18</accession>